<protein>
    <recommendedName>
        <fullName evidence="1">Carbohydrate-binding domain-containing protein</fullName>
    </recommendedName>
</protein>
<gene>
    <name evidence="2" type="ORF">GF339_14035</name>
</gene>
<dbReference type="Gene3D" id="3.20.20.80">
    <property type="entry name" value="Glycosidases"/>
    <property type="match status" value="1"/>
</dbReference>
<organism evidence="2 3">
    <name type="scientific">candidate division KSB3 bacterium</name>
    <dbReference type="NCBI Taxonomy" id="2044937"/>
    <lineage>
        <taxon>Bacteria</taxon>
        <taxon>candidate division KSB3</taxon>
    </lineage>
</organism>
<dbReference type="EMBL" id="WJJP01000451">
    <property type="protein sequence ID" value="MBD3325701.1"/>
    <property type="molecule type" value="Genomic_DNA"/>
</dbReference>
<reference evidence="2" key="1">
    <citation type="submission" date="2019-11" db="EMBL/GenBank/DDBJ databases">
        <title>Microbial mats filling the niche in hypersaline microbial mats.</title>
        <authorList>
            <person name="Wong H.L."/>
            <person name="Macleod F.I."/>
            <person name="White R.A. III"/>
            <person name="Burns B.P."/>
        </authorList>
    </citation>
    <scope>NUCLEOTIDE SEQUENCE</scope>
    <source>
        <strain evidence="2">Rbin_158</strain>
    </source>
</reference>
<dbReference type="InterPro" id="IPR017853">
    <property type="entry name" value="GH"/>
</dbReference>
<evidence type="ECO:0000259" key="1">
    <source>
        <dbReference type="Pfam" id="PF06452"/>
    </source>
</evidence>
<dbReference type="Proteomes" id="UP000649604">
    <property type="component" value="Unassembled WGS sequence"/>
</dbReference>
<dbReference type="InterPro" id="IPR010502">
    <property type="entry name" value="Carb-bd_dom_fam9"/>
</dbReference>
<accession>A0A9D5JXD1</accession>
<dbReference type="Pfam" id="PF06452">
    <property type="entry name" value="CBM9_1"/>
    <property type="match status" value="1"/>
</dbReference>
<dbReference type="Gene3D" id="2.60.40.1190">
    <property type="match status" value="1"/>
</dbReference>
<name>A0A9D5JXD1_9BACT</name>
<sequence length="1294" mass="146122">MGHGGIRWGLTVCEIIFFGVFVVWGGRCWSGEAASPRPLGDKTVAAFYEHGIFDPHQISEDDLYASIQAAYNQATEPDALRTLGERLLTLKWWRLWDANFEMPPETVIVTDPLPRYCRPSEHWQWTPHPLPPVRGKSPPRLHFSTSDTGPVRHRLHGVFPYILPVNGTLIQEVYVPEGRLPDQIFLRLETTHLASAQQSPKFVQARWTRLPEQHVATENRPQNFWAGTFPASSSKSVSGGRWYRLTVNLVDIGLCGRHRSIHGIEYGVDGGQAWFGRTMIRRPPVEVRGQQPYHVFAEGDELAFDIAVHNVSSAQQRYTLELLVSDYSGAKLLSAEYPLDIPGNSTHHETLVLTPGTWRYVVFEYSLKQRGQSVYHGYSAATVIVPNRTGRTSDAKFGMMYWDQPGQDMVELYEKLGVKFVVLFPEVERLHLFDSRTFEVMPMFWTLPELKPQEGEQLRRKVQPYLEAGQRIFSNFWETDLRVPAEIFAQNMHAFTQILKKFEPAAVVGIGGLAWFNVAYLQRLLQSVQDAASWFDFLAVMLYNTPAPPEYSGIDQETDALANVLEQHDKAEVELWNVEWSYFENLNLDSGYWLNTGVPRSLIAPYTIRHHLLGFAAGITRMVPGTNLYVGRTPLAKNYGHSMTLGRSSVTRYDLMPLPLLPAYSVMTRMLEGKRYVRSLRPSANVICQIYRAHDDRYAALASSQTVAVVWSLFGNETLTLRLRQYDEHSPSTITILNMLGEETTQWTHDGEFHLSVTPEPSYLLLDEGMDIIDISLAEPMLTAIPDKIEVRPGTASLLTLTYHLYNPGWKAVIGSLRLAQPNWLTIVSQEIRYLSDTGEAVAAHRFSPETGQFSEARDTDEIWVGRYHRVEVTYEIALPATIPRTTYYEQRDITQRADFQIEAAFLAGQKVLATTRTPVHILPPLTVRLRPSLHTKADVNTPALQVQLRNNSTLVREGTVRLKIPAQLESDPPEASFTLQPGETRRYSFHLHSSPLGQVQPYTRETVDTQLQRRTEEVAADQPLQIDQYHKNSGYLFSFGVGEGYVIEAVVSDQTGFTTRQSRGFAFRPAVRAKAPLVIDGHLTDWTGAAPLFIPPEGRLSGLTFWASDYGEEMQWRGLDDFSAAWQMMWDEAYLYLAVRVFDDQVVPQHDLGSFWNGDTLSLQIDPLPALTDASVLPQPRDLRQIHTFDIGLNEAGPTIRRKYPALSMPSGSVEQARIAIRQDAKSLLYEIALPWEVLAPLSPERGAWIGVSLVVSEDDGDGRETRCNWFGGVGGNGLAREPRLMGDVHLVP</sequence>
<dbReference type="SUPFAM" id="SSF49344">
    <property type="entry name" value="CBD9-like"/>
    <property type="match status" value="1"/>
</dbReference>
<feature type="domain" description="Carbohydrate-binding" evidence="1">
    <location>
        <begin position="1113"/>
        <end position="1293"/>
    </location>
</feature>
<comment type="caution">
    <text evidence="2">The sequence shown here is derived from an EMBL/GenBank/DDBJ whole genome shotgun (WGS) entry which is preliminary data.</text>
</comment>
<dbReference type="GO" id="GO:0030246">
    <property type="term" value="F:carbohydrate binding"/>
    <property type="evidence" value="ECO:0007669"/>
    <property type="project" value="InterPro"/>
</dbReference>
<dbReference type="GO" id="GO:0004553">
    <property type="term" value="F:hydrolase activity, hydrolyzing O-glycosyl compounds"/>
    <property type="evidence" value="ECO:0007669"/>
    <property type="project" value="InterPro"/>
</dbReference>
<dbReference type="SUPFAM" id="SSF51445">
    <property type="entry name" value="(Trans)glycosidases"/>
    <property type="match status" value="1"/>
</dbReference>
<dbReference type="GO" id="GO:0016052">
    <property type="term" value="P:carbohydrate catabolic process"/>
    <property type="evidence" value="ECO:0007669"/>
    <property type="project" value="InterPro"/>
</dbReference>
<evidence type="ECO:0000313" key="2">
    <source>
        <dbReference type="EMBL" id="MBD3325701.1"/>
    </source>
</evidence>
<evidence type="ECO:0000313" key="3">
    <source>
        <dbReference type="Proteomes" id="UP000649604"/>
    </source>
</evidence>
<proteinExistence type="predicted"/>